<organism evidence="3 4">
    <name type="scientific">Candidatus Ryanbacteria bacterium RIFCSPHIGHO2_01_FULL_48_27</name>
    <dbReference type="NCBI Taxonomy" id="1802115"/>
    <lineage>
        <taxon>Bacteria</taxon>
        <taxon>Candidatus Ryaniibacteriota</taxon>
    </lineage>
</organism>
<dbReference type="Pfam" id="PF10882">
    <property type="entry name" value="bPH_5"/>
    <property type="match status" value="1"/>
</dbReference>
<feature type="transmembrane region" description="Helical" evidence="1">
    <location>
        <begin position="47"/>
        <end position="66"/>
    </location>
</feature>
<keyword evidence="1" id="KW-1133">Transmembrane helix</keyword>
<evidence type="ECO:0000256" key="1">
    <source>
        <dbReference type="SAM" id="Phobius"/>
    </source>
</evidence>
<gene>
    <name evidence="3" type="ORF">A2756_06525</name>
</gene>
<dbReference type="InterPro" id="IPR027783">
    <property type="entry name" value="Bacterial_PH-related"/>
</dbReference>
<comment type="caution">
    <text evidence="3">The sequence shown here is derived from an EMBL/GenBank/DDBJ whole genome shotgun (WGS) entry which is preliminary data.</text>
</comment>
<name>A0A1G2G7Q5_9BACT</name>
<proteinExistence type="predicted"/>
<keyword evidence="1" id="KW-0472">Membrane</keyword>
<evidence type="ECO:0000313" key="3">
    <source>
        <dbReference type="EMBL" id="OGZ46227.1"/>
    </source>
</evidence>
<protein>
    <recommendedName>
        <fullName evidence="2">Bacterial Pleckstrin homology domain-containing protein</fullName>
    </recommendedName>
</protein>
<sequence>MSQEPHSFGATLSKGDRIITYLVGCGIILAPLVASVSLLVRFQDKRFLLLSIVSLLLFWYLMRWRIRQFSVTREAIAIERGVGEATILFRDTQKISRLMAWPRGMTLRLFGIGGFYGSQGIFWNKTFGKFYLYLTDSRHMIEILEKNGQRTIISPDTPEEFLRTVAKIRIEGGFDFEIIK</sequence>
<feature type="transmembrane region" description="Helical" evidence="1">
    <location>
        <begin position="18"/>
        <end position="40"/>
    </location>
</feature>
<feature type="domain" description="Bacterial Pleckstrin homology" evidence="2">
    <location>
        <begin position="68"/>
        <end position="165"/>
    </location>
</feature>
<evidence type="ECO:0000313" key="4">
    <source>
        <dbReference type="Proteomes" id="UP000177785"/>
    </source>
</evidence>
<evidence type="ECO:0000259" key="2">
    <source>
        <dbReference type="Pfam" id="PF10882"/>
    </source>
</evidence>
<dbReference type="EMBL" id="MHNL01000001">
    <property type="protein sequence ID" value="OGZ46227.1"/>
    <property type="molecule type" value="Genomic_DNA"/>
</dbReference>
<accession>A0A1G2G7Q5</accession>
<dbReference type="Proteomes" id="UP000177785">
    <property type="component" value="Unassembled WGS sequence"/>
</dbReference>
<dbReference type="AlphaFoldDB" id="A0A1G2G7Q5"/>
<reference evidence="3 4" key="1">
    <citation type="journal article" date="2016" name="Nat. Commun.">
        <title>Thousands of microbial genomes shed light on interconnected biogeochemical processes in an aquifer system.</title>
        <authorList>
            <person name="Anantharaman K."/>
            <person name="Brown C.T."/>
            <person name="Hug L.A."/>
            <person name="Sharon I."/>
            <person name="Castelle C.J."/>
            <person name="Probst A.J."/>
            <person name="Thomas B.C."/>
            <person name="Singh A."/>
            <person name="Wilkins M.J."/>
            <person name="Karaoz U."/>
            <person name="Brodie E.L."/>
            <person name="Williams K.H."/>
            <person name="Hubbard S.S."/>
            <person name="Banfield J.F."/>
        </authorList>
    </citation>
    <scope>NUCLEOTIDE SEQUENCE [LARGE SCALE GENOMIC DNA]</scope>
</reference>
<keyword evidence="1" id="KW-0812">Transmembrane</keyword>